<dbReference type="InterPro" id="IPR010982">
    <property type="entry name" value="Lambda_DNA-bd_dom_sf"/>
</dbReference>
<organism evidence="3 4">
    <name type="scientific">Streptomyces albireticuli</name>
    <dbReference type="NCBI Taxonomy" id="1940"/>
    <lineage>
        <taxon>Bacteria</taxon>
        <taxon>Bacillati</taxon>
        <taxon>Actinomycetota</taxon>
        <taxon>Actinomycetes</taxon>
        <taxon>Kitasatosporales</taxon>
        <taxon>Streptomycetaceae</taxon>
        <taxon>Streptomyces</taxon>
    </lineage>
</organism>
<evidence type="ECO:0000313" key="4">
    <source>
        <dbReference type="Proteomes" id="UP000218944"/>
    </source>
</evidence>
<dbReference type="Pfam" id="PF13560">
    <property type="entry name" value="HTH_31"/>
    <property type="match status" value="1"/>
</dbReference>
<dbReference type="GO" id="GO:0003677">
    <property type="term" value="F:DNA binding"/>
    <property type="evidence" value="ECO:0007669"/>
    <property type="project" value="InterPro"/>
</dbReference>
<dbReference type="SUPFAM" id="SSF47413">
    <property type="entry name" value="lambda repressor-like DNA-binding domains"/>
    <property type="match status" value="1"/>
</dbReference>
<feature type="domain" description="HTH cro/C1-type" evidence="2">
    <location>
        <begin position="102"/>
        <end position="149"/>
    </location>
</feature>
<keyword evidence="4" id="KW-1185">Reference proteome</keyword>
<protein>
    <recommendedName>
        <fullName evidence="2">HTH cro/C1-type domain-containing protein</fullName>
    </recommendedName>
</protein>
<sequence>MPPLGVGTDLALLDGTELALALVAHPETDAAVRVYEKAVLPRATDLAARTAPGPGPLAAAEGGDRTRSGDTASRVGSGGGMRTAGWAAQREVAGMTSFGRTLRLLLRRAGMSQPDLAAKVFVSQPTISRFESGDRMPDPALAGLLDEALAAGGRAGLPRSGRPGPRRIPGPQAGPGGQGDDP</sequence>
<evidence type="ECO:0000313" key="3">
    <source>
        <dbReference type="EMBL" id="PAU44827.1"/>
    </source>
</evidence>
<dbReference type="SMART" id="SM00530">
    <property type="entry name" value="HTH_XRE"/>
    <property type="match status" value="1"/>
</dbReference>
<dbReference type="PROSITE" id="PS50943">
    <property type="entry name" value="HTH_CROC1"/>
    <property type="match status" value="1"/>
</dbReference>
<accession>A0A2A2D045</accession>
<dbReference type="CDD" id="cd00093">
    <property type="entry name" value="HTH_XRE"/>
    <property type="match status" value="1"/>
</dbReference>
<comment type="caution">
    <text evidence="3">The sequence shown here is derived from an EMBL/GenBank/DDBJ whole genome shotgun (WGS) entry which is preliminary data.</text>
</comment>
<feature type="compositionally biased region" description="Gly residues" evidence="1">
    <location>
        <begin position="173"/>
        <end position="182"/>
    </location>
</feature>
<dbReference type="Gene3D" id="1.10.260.40">
    <property type="entry name" value="lambda repressor-like DNA-binding domains"/>
    <property type="match status" value="1"/>
</dbReference>
<feature type="compositionally biased region" description="Low complexity" evidence="1">
    <location>
        <begin position="47"/>
        <end position="61"/>
    </location>
</feature>
<feature type="region of interest" description="Disordered" evidence="1">
    <location>
        <begin position="47"/>
        <end position="82"/>
    </location>
</feature>
<feature type="region of interest" description="Disordered" evidence="1">
    <location>
        <begin position="152"/>
        <end position="182"/>
    </location>
</feature>
<reference evidence="3 4" key="1">
    <citation type="submission" date="2017-08" db="EMBL/GenBank/DDBJ databases">
        <title>Genome sequence of Streptomyces albireticuli NRRL B-1670.</title>
        <authorList>
            <person name="Graham D.E."/>
            <person name="Mahan K.M."/>
            <person name="Klingeman D.M."/>
            <person name="Hettich R.L."/>
            <person name="Parry R.J."/>
            <person name="Spain J.C."/>
        </authorList>
    </citation>
    <scope>NUCLEOTIDE SEQUENCE [LARGE SCALE GENOMIC DNA]</scope>
    <source>
        <strain evidence="3 4">NRRL B-1670</strain>
    </source>
</reference>
<name>A0A2A2D045_9ACTN</name>
<dbReference type="AlphaFoldDB" id="A0A2A2D045"/>
<proteinExistence type="predicted"/>
<evidence type="ECO:0000256" key="1">
    <source>
        <dbReference type="SAM" id="MobiDB-lite"/>
    </source>
</evidence>
<dbReference type="EMBL" id="NSJV01000617">
    <property type="protein sequence ID" value="PAU44827.1"/>
    <property type="molecule type" value="Genomic_DNA"/>
</dbReference>
<gene>
    <name evidence="3" type="ORF">CK936_32770</name>
</gene>
<evidence type="ECO:0000259" key="2">
    <source>
        <dbReference type="PROSITE" id="PS50943"/>
    </source>
</evidence>
<dbReference type="InterPro" id="IPR001387">
    <property type="entry name" value="Cro/C1-type_HTH"/>
</dbReference>
<feature type="compositionally biased region" description="Low complexity" evidence="1">
    <location>
        <begin position="152"/>
        <end position="171"/>
    </location>
</feature>
<dbReference type="Proteomes" id="UP000218944">
    <property type="component" value="Unassembled WGS sequence"/>
</dbReference>